<dbReference type="SUPFAM" id="SSF53383">
    <property type="entry name" value="PLP-dependent transferases"/>
    <property type="match status" value="1"/>
</dbReference>
<dbReference type="HOGENOM" id="CLU_2258530_0_0_0"/>
<dbReference type="InterPro" id="IPR000653">
    <property type="entry name" value="DegT/StrS_aminotransferase"/>
</dbReference>
<keyword evidence="2" id="KW-1185">Reference proteome</keyword>
<organism evidence="1 2">
    <name type="scientific">Caldilinea aerophila (strain DSM 14535 / JCM 11387 / NBRC 104270 / STL-6-O1)</name>
    <dbReference type="NCBI Taxonomy" id="926550"/>
    <lineage>
        <taxon>Bacteria</taxon>
        <taxon>Bacillati</taxon>
        <taxon>Chloroflexota</taxon>
        <taxon>Caldilineae</taxon>
        <taxon>Caldilineales</taxon>
        <taxon>Caldilineaceae</taxon>
        <taxon>Caldilinea</taxon>
    </lineage>
</organism>
<dbReference type="STRING" id="926550.CLDAP_40210"/>
<dbReference type="eggNOG" id="COG0399">
    <property type="taxonomic scope" value="Bacteria"/>
</dbReference>
<dbReference type="OrthoDB" id="161854at2"/>
<accession>I0I9X3</accession>
<dbReference type="KEGG" id="cap:CLDAP_40210"/>
<protein>
    <submittedName>
        <fullName evidence="1">Putative polysaccharide biosynthesis protein</fullName>
    </submittedName>
</protein>
<dbReference type="Gene3D" id="3.90.1150.10">
    <property type="entry name" value="Aspartate Aminotransferase, domain 1"/>
    <property type="match status" value="1"/>
</dbReference>
<dbReference type="Pfam" id="PF01041">
    <property type="entry name" value="DegT_DnrJ_EryC1"/>
    <property type="match status" value="1"/>
</dbReference>
<dbReference type="EMBL" id="AP012337">
    <property type="protein sequence ID" value="BAM02061.1"/>
    <property type="molecule type" value="Genomic_DNA"/>
</dbReference>
<dbReference type="Proteomes" id="UP000007880">
    <property type="component" value="Chromosome"/>
</dbReference>
<dbReference type="PATRIC" id="fig|926550.5.peg.4325"/>
<evidence type="ECO:0000313" key="2">
    <source>
        <dbReference type="Proteomes" id="UP000007880"/>
    </source>
</evidence>
<dbReference type="RefSeq" id="WP_014435281.1">
    <property type="nucleotide sequence ID" value="NC_017079.1"/>
</dbReference>
<evidence type="ECO:0000313" key="1">
    <source>
        <dbReference type="EMBL" id="BAM02061.1"/>
    </source>
</evidence>
<sequence length="103" mass="11654">MPEIFRPEAPWGRCTRWLTCITVDLAQWRATREDIRLALEREDIESCPLWKPMHLQPIFAGCEVVGSAVAEALFRDGLCLPSGMAMTEADLERVAAVIRRVGR</sequence>
<gene>
    <name evidence="1" type="ordered locus">CLDAP_40210</name>
</gene>
<proteinExistence type="predicted"/>
<dbReference type="InterPro" id="IPR015424">
    <property type="entry name" value="PyrdxlP-dep_Trfase"/>
</dbReference>
<dbReference type="InterPro" id="IPR015422">
    <property type="entry name" value="PyrdxlP-dep_Trfase_small"/>
</dbReference>
<reference evidence="1 2" key="1">
    <citation type="submission" date="2012-02" db="EMBL/GenBank/DDBJ databases">
        <title>Complete genome sequence of Caldilinea aerophila DSM 14535 (= NBRC 102666).</title>
        <authorList>
            <person name="Oguchi A."/>
            <person name="Hosoyama A."/>
            <person name="Sekine M."/>
            <person name="Fukai R."/>
            <person name="Kato Y."/>
            <person name="Nakamura S."/>
            <person name="Hanada S."/>
            <person name="Yamazaki S."/>
            <person name="Fujita N."/>
        </authorList>
    </citation>
    <scope>NUCLEOTIDE SEQUENCE [LARGE SCALE GENOMIC DNA]</scope>
    <source>
        <strain evidence="2">DSM 14535 / JCM 11387 / NBRC 104270 / STL-6-O1</strain>
    </source>
</reference>
<name>I0I9X3_CALAS</name>
<dbReference type="AlphaFoldDB" id="I0I9X3"/>